<keyword evidence="8" id="KW-1185">Reference proteome</keyword>
<evidence type="ECO:0000256" key="4">
    <source>
        <dbReference type="ARBA" id="ARBA00023136"/>
    </source>
</evidence>
<feature type="signal peptide" evidence="6">
    <location>
        <begin position="1"/>
        <end position="25"/>
    </location>
</feature>
<evidence type="ECO:0000313" key="8">
    <source>
        <dbReference type="Proteomes" id="UP001215151"/>
    </source>
</evidence>
<evidence type="ECO:0000256" key="2">
    <source>
        <dbReference type="ARBA" id="ARBA00022692"/>
    </source>
</evidence>
<feature type="transmembrane region" description="Helical" evidence="5">
    <location>
        <begin position="41"/>
        <end position="61"/>
    </location>
</feature>
<keyword evidence="3 5" id="KW-1133">Transmembrane helix</keyword>
<keyword evidence="4 5" id="KW-0472">Membrane</keyword>
<keyword evidence="5" id="KW-0489">Methyltransferase</keyword>
<evidence type="ECO:0000256" key="3">
    <source>
        <dbReference type="ARBA" id="ARBA00022989"/>
    </source>
</evidence>
<dbReference type="Gene3D" id="1.20.120.1630">
    <property type="match status" value="1"/>
</dbReference>
<comment type="similarity">
    <text evidence="5">Belongs to the class VI-like SAM-binding methyltransferase superfamily. Isoprenylcysteine carboxyl methyltransferase family.</text>
</comment>
<gene>
    <name evidence="7" type="ORF">ONZ51_g6289</name>
</gene>
<dbReference type="AlphaFoldDB" id="A0AAD7TUS6"/>
<comment type="catalytic activity">
    <reaction evidence="5">
        <text>[protein]-C-terminal S-[(2E,6E)-farnesyl]-L-cysteine + S-adenosyl-L-methionine = [protein]-C-terminal S-[(2E,6E)-farnesyl]-L-cysteine methyl ester + S-adenosyl-L-homocysteine</text>
        <dbReference type="Rhea" id="RHEA:21672"/>
        <dbReference type="Rhea" id="RHEA-COMP:12125"/>
        <dbReference type="Rhea" id="RHEA-COMP:12126"/>
        <dbReference type="ChEBI" id="CHEBI:57856"/>
        <dbReference type="ChEBI" id="CHEBI:59789"/>
        <dbReference type="ChEBI" id="CHEBI:90510"/>
        <dbReference type="ChEBI" id="CHEBI:90511"/>
        <dbReference type="EC" id="2.1.1.100"/>
    </reaction>
</comment>
<evidence type="ECO:0000256" key="5">
    <source>
        <dbReference type="RuleBase" id="RU362022"/>
    </source>
</evidence>
<dbReference type="GO" id="GO:0004671">
    <property type="term" value="F:protein C-terminal S-isoprenylcysteine carboxyl O-methyltransferase activity"/>
    <property type="evidence" value="ECO:0007669"/>
    <property type="project" value="UniProtKB-EC"/>
</dbReference>
<dbReference type="GO" id="GO:0032259">
    <property type="term" value="P:methylation"/>
    <property type="evidence" value="ECO:0007669"/>
    <property type="project" value="UniProtKB-KW"/>
</dbReference>
<keyword evidence="2 5" id="KW-0812">Transmembrane</keyword>
<dbReference type="Pfam" id="PF04140">
    <property type="entry name" value="ICMT"/>
    <property type="match status" value="1"/>
</dbReference>
<dbReference type="InterPro" id="IPR007269">
    <property type="entry name" value="ICMT_MeTrfase"/>
</dbReference>
<accession>A0AAD7TUS6</accession>
<comment type="subcellular location">
    <subcellularLocation>
        <location evidence="5">Endoplasmic reticulum membrane</location>
        <topology evidence="5">Multi-pass membrane protein</topology>
    </subcellularLocation>
    <subcellularLocation>
        <location evidence="1">Membrane</location>
        <topology evidence="1">Multi-pass membrane protein</topology>
    </subcellularLocation>
</comment>
<dbReference type="EC" id="2.1.1.100" evidence="5"/>
<dbReference type="PANTHER" id="PTHR12714">
    <property type="entry name" value="PROTEIN-S ISOPRENYLCYSTEINE O-METHYLTRANSFERASE"/>
    <property type="match status" value="1"/>
</dbReference>
<dbReference type="PANTHER" id="PTHR12714:SF9">
    <property type="entry name" value="PROTEIN-S-ISOPRENYLCYSTEINE O-METHYLTRANSFERASE"/>
    <property type="match status" value="1"/>
</dbReference>
<dbReference type="EMBL" id="JAPEVG010000148">
    <property type="protein sequence ID" value="KAJ8480995.1"/>
    <property type="molecule type" value="Genomic_DNA"/>
</dbReference>
<evidence type="ECO:0000256" key="1">
    <source>
        <dbReference type="ARBA" id="ARBA00004141"/>
    </source>
</evidence>
<evidence type="ECO:0000313" key="7">
    <source>
        <dbReference type="EMBL" id="KAJ8480995.1"/>
    </source>
</evidence>
<protein>
    <recommendedName>
        <fullName evidence="5">Protein-S-isoprenylcysteine O-methyltransferase</fullName>
        <ecNumber evidence="5">2.1.1.100</ecNumber>
    </recommendedName>
</protein>
<proteinExistence type="inferred from homology"/>
<feature type="transmembrane region" description="Helical" evidence="5">
    <location>
        <begin position="99"/>
        <end position="120"/>
    </location>
</feature>
<keyword evidence="6" id="KW-0732">Signal</keyword>
<evidence type="ECO:0000256" key="6">
    <source>
        <dbReference type="SAM" id="SignalP"/>
    </source>
</evidence>
<sequence>MRTVMLCEVLTILAVCFPNPASTYALSILDRGNPTGRAALHIRISPTFLIGCMFAMSGGLLRLACYRTLGRFFTYEITIRQDHRLVTSGPYSIVRHPSYLAIILIVVGNLLCFLGPGSWLRESGILREPMGKAVRAEDGLLRKKFGHDSGDADNVED</sequence>
<dbReference type="Proteomes" id="UP001215151">
    <property type="component" value="Unassembled WGS sequence"/>
</dbReference>
<feature type="chain" id="PRO_5042043822" description="Protein-S-isoprenylcysteine O-methyltransferase" evidence="6">
    <location>
        <begin position="26"/>
        <end position="157"/>
    </location>
</feature>
<reference evidence="7" key="1">
    <citation type="submission" date="2022-11" db="EMBL/GenBank/DDBJ databases">
        <title>Genome Sequence of Cubamyces cubensis.</title>
        <authorList>
            <person name="Buettner E."/>
        </authorList>
    </citation>
    <scope>NUCLEOTIDE SEQUENCE</scope>
    <source>
        <strain evidence="7">MPL-01</strain>
    </source>
</reference>
<comment type="caution">
    <text evidence="7">The sequence shown here is derived from an EMBL/GenBank/DDBJ whole genome shotgun (WGS) entry which is preliminary data.</text>
</comment>
<dbReference type="GO" id="GO:0005789">
    <property type="term" value="C:endoplasmic reticulum membrane"/>
    <property type="evidence" value="ECO:0007669"/>
    <property type="project" value="UniProtKB-SubCell"/>
</dbReference>
<organism evidence="7 8">
    <name type="scientific">Trametes cubensis</name>
    <dbReference type="NCBI Taxonomy" id="1111947"/>
    <lineage>
        <taxon>Eukaryota</taxon>
        <taxon>Fungi</taxon>
        <taxon>Dikarya</taxon>
        <taxon>Basidiomycota</taxon>
        <taxon>Agaricomycotina</taxon>
        <taxon>Agaricomycetes</taxon>
        <taxon>Polyporales</taxon>
        <taxon>Polyporaceae</taxon>
        <taxon>Trametes</taxon>
    </lineage>
</organism>
<keyword evidence="5" id="KW-0949">S-adenosyl-L-methionine</keyword>
<keyword evidence="5" id="KW-0808">Transferase</keyword>
<name>A0AAD7TUS6_9APHY</name>
<comment type="caution">
    <text evidence="5">Lacks conserved residue(s) required for the propagation of feature annotation.</text>
</comment>
<keyword evidence="5" id="KW-0256">Endoplasmic reticulum</keyword>